<dbReference type="Gene3D" id="2.115.10.20">
    <property type="entry name" value="Glycosyl hydrolase domain, family 43"/>
    <property type="match status" value="1"/>
</dbReference>
<dbReference type="EMBL" id="AQFT01000126">
    <property type="protein sequence ID" value="EMZ21825.1"/>
    <property type="molecule type" value="Genomic_DNA"/>
</dbReference>
<comment type="similarity">
    <text evidence="1 6">Belongs to the glycosyl hydrolase 43 family.</text>
</comment>
<keyword evidence="9" id="KW-1185">Reference proteome</keyword>
<dbReference type="OrthoDB" id="9801455at2"/>
<dbReference type="PANTHER" id="PTHR42812">
    <property type="entry name" value="BETA-XYLOSIDASE"/>
    <property type="match status" value="1"/>
</dbReference>
<evidence type="ECO:0000256" key="6">
    <source>
        <dbReference type="RuleBase" id="RU361187"/>
    </source>
</evidence>
<feature type="active site" description="Proton acceptor" evidence="4">
    <location>
        <position position="16"/>
    </location>
</feature>
<gene>
    <name evidence="8" type="ORF">C823_04276</name>
</gene>
<dbReference type="PATRIC" id="fig|1235802.3.peg.4542"/>
<dbReference type="GO" id="GO:0005975">
    <property type="term" value="P:carbohydrate metabolic process"/>
    <property type="evidence" value="ECO:0007669"/>
    <property type="project" value="InterPro"/>
</dbReference>
<dbReference type="STRING" id="1235802.C823_04276"/>
<accession>N2A6W8</accession>
<dbReference type="InterPro" id="IPR023296">
    <property type="entry name" value="Glyco_hydro_beta-prop_sf"/>
</dbReference>
<evidence type="ECO:0000313" key="8">
    <source>
        <dbReference type="EMBL" id="EMZ21825.1"/>
    </source>
</evidence>
<feature type="site" description="Important for catalytic activity, responsible for pKa modulation of the active site Glu and correct orientation of both the proton donor and substrate" evidence="5">
    <location>
        <position position="123"/>
    </location>
</feature>
<dbReference type="eggNOG" id="COG3507">
    <property type="taxonomic scope" value="Bacteria"/>
</dbReference>
<dbReference type="InterPro" id="IPR051795">
    <property type="entry name" value="Glycosyl_Hydrlase_43"/>
</dbReference>
<evidence type="ECO:0000256" key="5">
    <source>
        <dbReference type="PIRSR" id="PIRSR606710-2"/>
    </source>
</evidence>
<proteinExistence type="inferred from homology"/>
<dbReference type="PANTHER" id="PTHR42812:SF12">
    <property type="entry name" value="BETA-XYLOSIDASE-RELATED"/>
    <property type="match status" value="1"/>
</dbReference>
<dbReference type="CDD" id="cd18617">
    <property type="entry name" value="GH43_XynB-like"/>
    <property type="match status" value="1"/>
</dbReference>
<dbReference type="Gene3D" id="2.60.120.200">
    <property type="match status" value="1"/>
</dbReference>
<dbReference type="GO" id="GO:0004553">
    <property type="term" value="F:hydrolase activity, hydrolyzing O-glycosyl compounds"/>
    <property type="evidence" value="ECO:0007669"/>
    <property type="project" value="InterPro"/>
</dbReference>
<dbReference type="Pfam" id="PF17851">
    <property type="entry name" value="GH43_C2"/>
    <property type="match status" value="1"/>
</dbReference>
<dbReference type="HOGENOM" id="CLU_016508_2_0_9"/>
<evidence type="ECO:0000256" key="1">
    <source>
        <dbReference type="ARBA" id="ARBA00009865"/>
    </source>
</evidence>
<evidence type="ECO:0000256" key="4">
    <source>
        <dbReference type="PIRSR" id="PIRSR606710-1"/>
    </source>
</evidence>
<comment type="caution">
    <text evidence="8">The sequence shown here is derived from an EMBL/GenBank/DDBJ whole genome shotgun (WGS) entry which is preliminary data.</text>
</comment>
<sequence length="539" mass="61129">MPNKLKNPIIPGFYPDPSICRVGNDFYLACSSFELCPGVPVFHSRDLANWEQIGYAVTPENGFHVEKNCGNGGVMAPTLRYHNGLFYIINTNYSDKGNYIVTAENPAGPWSNPHWLTDVPGIDASIFFDHDGRAYIIGTGDVWDNGTGAKERGIWLASYDIENFCLAGEPVTIFNSALRTGASPESPHLYHVGDYYYLVIAEGGTEHYHAVMVARSRELFGFYEGNPANPVMTHRHMGFQCPIINVGHADLVDLPDGSWYAVMLASRLIDGECKNLGRETFICPVVWERDWPLFSPKTGQMEWEYDAPESLPWTEYPPVKEREDFDNEPLDLIWNFWGTPYEKFYQVQNSRLRLRCIRQALAEDIRPMAFEAEKEKDRFVSFLARRQLEPDATVTCQMMFQPEDTESAGMAVVQAMNHQYHLERAIQDGQQVVRLVLITEDYELQPYMPGFTSKTNREVLASAAWEAPEIILQIKMEHEKFTVNYGAGTESLKELCIADGKKINPEIVGCMTGTIVGMYATGNGRESENFAEFDWFEMI</sequence>
<feature type="active site" description="Proton donor" evidence="4">
    <location>
        <position position="185"/>
    </location>
</feature>
<dbReference type="InterPro" id="IPR006710">
    <property type="entry name" value="Glyco_hydro_43"/>
</dbReference>
<reference evidence="8 9" key="1">
    <citation type="journal article" date="2014" name="Genome Announc.">
        <title>Draft genome sequences of the altered schaedler flora, a defined bacterial community from gnotobiotic mice.</title>
        <authorList>
            <person name="Wannemuehler M.J."/>
            <person name="Overstreet A.M."/>
            <person name="Ward D.V."/>
            <person name="Phillips G.J."/>
        </authorList>
    </citation>
    <scope>NUCLEOTIDE SEQUENCE [LARGE SCALE GENOMIC DNA]</scope>
    <source>
        <strain evidence="8 9">ASF492</strain>
    </source>
</reference>
<dbReference type="AlphaFoldDB" id="N2A6W8"/>
<protein>
    <recommendedName>
        <fullName evidence="7">Beta-xylosidase C-terminal Concanavalin A-like domain-containing protein</fullName>
    </recommendedName>
</protein>
<dbReference type="SUPFAM" id="SSF75005">
    <property type="entry name" value="Arabinanase/levansucrase/invertase"/>
    <property type="match status" value="1"/>
</dbReference>
<name>N2A6W8_9FIRM</name>
<keyword evidence="2 6" id="KW-0378">Hydrolase</keyword>
<evidence type="ECO:0000313" key="9">
    <source>
        <dbReference type="Proteomes" id="UP000012589"/>
    </source>
</evidence>
<evidence type="ECO:0000256" key="3">
    <source>
        <dbReference type="ARBA" id="ARBA00023295"/>
    </source>
</evidence>
<dbReference type="InterPro" id="IPR041542">
    <property type="entry name" value="GH43_C2"/>
</dbReference>
<evidence type="ECO:0000256" key="2">
    <source>
        <dbReference type="ARBA" id="ARBA00022801"/>
    </source>
</evidence>
<dbReference type="Pfam" id="PF04616">
    <property type="entry name" value="Glyco_hydro_43"/>
    <property type="match status" value="1"/>
</dbReference>
<feature type="domain" description="Beta-xylosidase C-terminal Concanavalin A-like" evidence="7">
    <location>
        <begin position="322"/>
        <end position="538"/>
    </location>
</feature>
<dbReference type="InterPro" id="IPR013320">
    <property type="entry name" value="ConA-like_dom_sf"/>
</dbReference>
<dbReference type="Proteomes" id="UP000012589">
    <property type="component" value="Unassembled WGS sequence"/>
</dbReference>
<organism evidence="8 9">
    <name type="scientific">Eubacterium plexicaudatum ASF492</name>
    <dbReference type="NCBI Taxonomy" id="1235802"/>
    <lineage>
        <taxon>Bacteria</taxon>
        <taxon>Bacillati</taxon>
        <taxon>Bacillota</taxon>
        <taxon>Clostridia</taxon>
        <taxon>Eubacteriales</taxon>
        <taxon>Eubacteriaceae</taxon>
        <taxon>Eubacterium</taxon>
    </lineage>
</organism>
<keyword evidence="3 6" id="KW-0326">Glycosidase</keyword>
<dbReference type="SUPFAM" id="SSF49899">
    <property type="entry name" value="Concanavalin A-like lectins/glucanases"/>
    <property type="match status" value="1"/>
</dbReference>
<evidence type="ECO:0000259" key="7">
    <source>
        <dbReference type="Pfam" id="PF17851"/>
    </source>
</evidence>